<keyword evidence="2" id="KW-0812">Transmembrane</keyword>
<comment type="subcellular location">
    <subcellularLocation>
        <location evidence="1">Membrane</location>
        <topology evidence="1">Single-pass membrane protein</topology>
    </subcellularLocation>
</comment>
<dbReference type="GO" id="GO:0016757">
    <property type="term" value="F:glycosyltransferase activity"/>
    <property type="evidence" value="ECO:0007669"/>
    <property type="project" value="TreeGrafter"/>
</dbReference>
<sequence length="330" mass="37604">MTTHESSDCVVAAAMRNEGPFIVEWVAWYRMLGFRIIVATNDCTDHSPALLDALQDAGWVKHIKHTPRPDLPPKISAHRVLHDSDTVRRADWVLVCDVDEFLVLHATDTIQGLLAALPSPFLGVAFSWKTFGIGGWQRYQPGLTHRQFKRCGLSNLLVNRPFKSLYRYPTVFRRMGAHTPHEFSGDWAAPENAWITADGRPLPRFAQADAHPIRFLAQDEISHETAQMNHYVLRSAEHFDMKRGTPSASAFKDRYTDDFFKRRNRNGMVDQSALRFTDQFDAIHAQAMALPDVQRLHHLCGADYVARLAAHQGKDHRSDPRWQFHMESAG</sequence>
<proteinExistence type="predicted"/>
<dbReference type="SUPFAM" id="SSF53448">
    <property type="entry name" value="Nucleotide-diphospho-sugar transferases"/>
    <property type="match status" value="1"/>
</dbReference>
<evidence type="ECO:0000256" key="2">
    <source>
        <dbReference type="ARBA" id="ARBA00022692"/>
    </source>
</evidence>
<name>A0A1I0S0C8_9RHOB</name>
<dbReference type="AlphaFoldDB" id="A0A1I0S0C8"/>
<evidence type="ECO:0000256" key="1">
    <source>
        <dbReference type="ARBA" id="ARBA00004167"/>
    </source>
</evidence>
<protein>
    <submittedName>
        <fullName evidence="4">Glycosyl transferase family 2</fullName>
    </submittedName>
</protein>
<dbReference type="Pfam" id="PF13704">
    <property type="entry name" value="Glyco_tranf_2_4"/>
    <property type="match status" value="1"/>
</dbReference>
<gene>
    <name evidence="4" type="ORF">SAMN04488515_3649</name>
</gene>
<evidence type="ECO:0000256" key="3">
    <source>
        <dbReference type="ARBA" id="ARBA00022989"/>
    </source>
</evidence>
<dbReference type="STRING" id="364200.SAMN04488515_3649"/>
<dbReference type="PANTHER" id="PTHR21461:SF69">
    <property type="entry name" value="GLYCOSYLTRANSFERASE FAMILY 92 PROTEIN"/>
    <property type="match status" value="1"/>
</dbReference>
<organism evidence="4 5">
    <name type="scientific">Cognatiyoonia koreensis</name>
    <dbReference type="NCBI Taxonomy" id="364200"/>
    <lineage>
        <taxon>Bacteria</taxon>
        <taxon>Pseudomonadati</taxon>
        <taxon>Pseudomonadota</taxon>
        <taxon>Alphaproteobacteria</taxon>
        <taxon>Rhodobacterales</taxon>
        <taxon>Paracoccaceae</taxon>
        <taxon>Cognatiyoonia</taxon>
    </lineage>
</organism>
<dbReference type="OrthoDB" id="1997677at2"/>
<dbReference type="GO" id="GO:0005737">
    <property type="term" value="C:cytoplasm"/>
    <property type="evidence" value="ECO:0007669"/>
    <property type="project" value="TreeGrafter"/>
</dbReference>
<evidence type="ECO:0000313" key="5">
    <source>
        <dbReference type="Proteomes" id="UP000199167"/>
    </source>
</evidence>
<accession>A0A1I0S0C8</accession>
<keyword evidence="5" id="KW-1185">Reference proteome</keyword>
<keyword evidence="4" id="KW-0808">Transferase</keyword>
<dbReference type="InterPro" id="IPR029044">
    <property type="entry name" value="Nucleotide-diphossugar_trans"/>
</dbReference>
<dbReference type="Proteomes" id="UP000199167">
    <property type="component" value="Unassembled WGS sequence"/>
</dbReference>
<dbReference type="EMBL" id="FOIZ01000004">
    <property type="protein sequence ID" value="SEW47670.1"/>
    <property type="molecule type" value="Genomic_DNA"/>
</dbReference>
<dbReference type="GO" id="GO:0016020">
    <property type="term" value="C:membrane"/>
    <property type="evidence" value="ECO:0007669"/>
    <property type="project" value="UniProtKB-SubCell"/>
</dbReference>
<evidence type="ECO:0000313" key="4">
    <source>
        <dbReference type="EMBL" id="SEW47670.1"/>
    </source>
</evidence>
<reference evidence="4 5" key="1">
    <citation type="submission" date="2016-10" db="EMBL/GenBank/DDBJ databases">
        <authorList>
            <person name="de Groot N.N."/>
        </authorList>
    </citation>
    <scope>NUCLEOTIDE SEQUENCE [LARGE SCALE GENOMIC DNA]</scope>
    <source>
        <strain evidence="4 5">DSM 17925</strain>
    </source>
</reference>
<keyword evidence="3" id="KW-1133">Transmembrane helix</keyword>
<dbReference type="PANTHER" id="PTHR21461">
    <property type="entry name" value="GLYCOSYLTRANSFERASE FAMILY 92 PROTEIN"/>
    <property type="match status" value="1"/>
</dbReference>
<keyword evidence="3" id="KW-0472">Membrane</keyword>